<feature type="compositionally biased region" description="Pro residues" evidence="2">
    <location>
        <begin position="121"/>
        <end position="142"/>
    </location>
</feature>
<evidence type="ECO:0000256" key="2">
    <source>
        <dbReference type="SAM" id="MobiDB-lite"/>
    </source>
</evidence>
<protein>
    <recommendedName>
        <fullName evidence="5">Transcriptional regulatory protein RXT2 N-terminal domain-containing protein</fullName>
    </recommendedName>
</protein>
<gene>
    <name evidence="3" type="ORF">NEOLEDRAFT_1102312</name>
</gene>
<feature type="coiled-coil region" evidence="1">
    <location>
        <begin position="269"/>
        <end position="296"/>
    </location>
</feature>
<keyword evidence="4" id="KW-1185">Reference proteome</keyword>
<evidence type="ECO:0000313" key="4">
    <source>
        <dbReference type="Proteomes" id="UP000076761"/>
    </source>
</evidence>
<evidence type="ECO:0008006" key="5">
    <source>
        <dbReference type="Google" id="ProtNLM"/>
    </source>
</evidence>
<feature type="region of interest" description="Disordered" evidence="2">
    <location>
        <begin position="114"/>
        <end position="142"/>
    </location>
</feature>
<accession>A0A165NAM2</accession>
<dbReference type="Proteomes" id="UP000076761">
    <property type="component" value="Unassembled WGS sequence"/>
</dbReference>
<name>A0A165NAM2_9AGAM</name>
<reference evidence="3 4" key="1">
    <citation type="journal article" date="2016" name="Mol. Biol. Evol.">
        <title>Comparative Genomics of Early-Diverging Mushroom-Forming Fungi Provides Insights into the Origins of Lignocellulose Decay Capabilities.</title>
        <authorList>
            <person name="Nagy L.G."/>
            <person name="Riley R."/>
            <person name="Tritt A."/>
            <person name="Adam C."/>
            <person name="Daum C."/>
            <person name="Floudas D."/>
            <person name="Sun H."/>
            <person name="Yadav J.S."/>
            <person name="Pangilinan J."/>
            <person name="Larsson K.H."/>
            <person name="Matsuura K."/>
            <person name="Barry K."/>
            <person name="Labutti K."/>
            <person name="Kuo R."/>
            <person name="Ohm R.A."/>
            <person name="Bhattacharya S.S."/>
            <person name="Shirouzu T."/>
            <person name="Yoshinaga Y."/>
            <person name="Martin F.M."/>
            <person name="Grigoriev I.V."/>
            <person name="Hibbett D.S."/>
        </authorList>
    </citation>
    <scope>NUCLEOTIDE SEQUENCE [LARGE SCALE GENOMIC DNA]</scope>
    <source>
        <strain evidence="3 4">HHB14362 ss-1</strain>
    </source>
</reference>
<dbReference type="OrthoDB" id="3353673at2759"/>
<keyword evidence="1" id="KW-0175">Coiled coil</keyword>
<evidence type="ECO:0000256" key="1">
    <source>
        <dbReference type="SAM" id="Coils"/>
    </source>
</evidence>
<feature type="region of interest" description="Disordered" evidence="2">
    <location>
        <begin position="1"/>
        <end position="29"/>
    </location>
</feature>
<dbReference type="AlphaFoldDB" id="A0A165NAM2"/>
<organism evidence="3 4">
    <name type="scientific">Neolentinus lepideus HHB14362 ss-1</name>
    <dbReference type="NCBI Taxonomy" id="1314782"/>
    <lineage>
        <taxon>Eukaryota</taxon>
        <taxon>Fungi</taxon>
        <taxon>Dikarya</taxon>
        <taxon>Basidiomycota</taxon>
        <taxon>Agaricomycotina</taxon>
        <taxon>Agaricomycetes</taxon>
        <taxon>Gloeophyllales</taxon>
        <taxon>Gloeophyllaceae</taxon>
        <taxon>Neolentinus</taxon>
    </lineage>
</organism>
<proteinExistence type="predicted"/>
<sequence length="335" mass="37905">MPSEPSGTSQASGSQQPSGETAGMKRSASTIATDIDANYVSVPSNDHNSWYFPCHGYDSDEEERVSSVQGNWGLKHTKNSRWMRRGKMVAWGPGMDDWEAEERARKRVKYMLSRTQLDRSPSPPSLPHLRSPSPPLRAPYPAPEKQHLSYASFVMDKGVTHSFRSSLLEDLEQATNNLIQGEGDMRRALGRLWQVMSEDPDKRQNRVPLVPKPEPQDEPGDEDQDTMERRFSRAPDLTPASHKIFFVSYTNGALPVSDPSYFAPPEMQLENLEKSLASLRELLDDGREYIERLEEIREGLGEVKNQRNAVWDMVRERAIKELQDTATSMAASQSR</sequence>
<evidence type="ECO:0000313" key="3">
    <source>
        <dbReference type="EMBL" id="KZT19389.1"/>
    </source>
</evidence>
<dbReference type="InParanoid" id="A0A165NAM2"/>
<dbReference type="STRING" id="1314782.A0A165NAM2"/>
<feature type="compositionally biased region" description="Polar residues" evidence="2">
    <location>
        <begin position="1"/>
        <end position="19"/>
    </location>
</feature>
<dbReference type="EMBL" id="KV425642">
    <property type="protein sequence ID" value="KZT19389.1"/>
    <property type="molecule type" value="Genomic_DNA"/>
</dbReference>
<feature type="compositionally biased region" description="Acidic residues" evidence="2">
    <location>
        <begin position="216"/>
        <end position="225"/>
    </location>
</feature>
<feature type="region of interest" description="Disordered" evidence="2">
    <location>
        <begin position="197"/>
        <end position="234"/>
    </location>
</feature>